<dbReference type="RefSeq" id="WP_346147750.1">
    <property type="nucleotide sequence ID" value="NZ_BAAAUA010000039.1"/>
</dbReference>
<dbReference type="Pfam" id="PF13614">
    <property type="entry name" value="AAA_31"/>
    <property type="match status" value="1"/>
</dbReference>
<dbReference type="InterPro" id="IPR027417">
    <property type="entry name" value="P-loop_NTPase"/>
</dbReference>
<dbReference type="SUPFAM" id="SSF52540">
    <property type="entry name" value="P-loop containing nucleoside triphosphate hydrolases"/>
    <property type="match status" value="1"/>
</dbReference>
<sequence>MQMPTEIIAMHSHRGGTGRSTLAANLARLMADQGRRVALVDTDIQSPAAHVLFALGEWQPCRTLADYLIGRCEVEQAALPVRSEAGALFVVPARGEASGIHEIIAQGYDVGLLREGFDRLAFGLRLDVLVLDTHAGINNETVTAVASADTLAMVTRSCRLDLSGAGETIEFSRQLGSPRQALLVNLVPPGITGEAAGRRAAAAFGTPAAAVLPYTPELATVAGARLFVDAHPDHPLVERFRTIIPALLSRG</sequence>
<keyword evidence="3" id="KW-1185">Reference proteome</keyword>
<dbReference type="InterPro" id="IPR025669">
    <property type="entry name" value="AAA_dom"/>
</dbReference>
<dbReference type="Gene3D" id="3.40.50.300">
    <property type="entry name" value="P-loop containing nucleotide triphosphate hydrolases"/>
    <property type="match status" value="1"/>
</dbReference>
<protein>
    <submittedName>
        <fullName evidence="2">ParA family protein</fullName>
    </submittedName>
</protein>
<organism evidence="2 3">
    <name type="scientific">Kitasatospora cinereorecta</name>
    <dbReference type="NCBI Taxonomy" id="285560"/>
    <lineage>
        <taxon>Bacteria</taxon>
        <taxon>Bacillati</taxon>
        <taxon>Actinomycetota</taxon>
        <taxon>Actinomycetes</taxon>
        <taxon>Kitasatosporales</taxon>
        <taxon>Streptomycetaceae</taxon>
        <taxon>Kitasatospora</taxon>
    </lineage>
</organism>
<proteinExistence type="predicted"/>
<dbReference type="PANTHER" id="PTHR43384">
    <property type="entry name" value="SEPTUM SITE-DETERMINING PROTEIN MIND HOMOLOG, CHLOROPLASTIC-RELATED"/>
    <property type="match status" value="1"/>
</dbReference>
<reference evidence="3" key="1">
    <citation type="journal article" date="2019" name="Int. J. Syst. Evol. Microbiol.">
        <title>The Global Catalogue of Microorganisms (GCM) 10K type strain sequencing project: providing services to taxonomists for standard genome sequencing and annotation.</title>
        <authorList>
            <consortium name="The Broad Institute Genomics Platform"/>
            <consortium name="The Broad Institute Genome Sequencing Center for Infectious Disease"/>
            <person name="Wu L."/>
            <person name="Ma J."/>
        </authorList>
    </citation>
    <scope>NUCLEOTIDE SEQUENCE [LARGE SCALE GENOMIC DNA]</scope>
    <source>
        <strain evidence="3">CGMCC 4.1622</strain>
    </source>
</reference>
<dbReference type="PANTHER" id="PTHR43384:SF13">
    <property type="entry name" value="SLR0110 PROTEIN"/>
    <property type="match status" value="1"/>
</dbReference>
<gene>
    <name evidence="2" type="ORF">ACFPZF_21135</name>
</gene>
<dbReference type="EMBL" id="JBHSOC010000037">
    <property type="protein sequence ID" value="MFC5643856.1"/>
    <property type="molecule type" value="Genomic_DNA"/>
</dbReference>
<name>A0ABW0VH53_9ACTN</name>
<comment type="caution">
    <text evidence="2">The sequence shown here is derived from an EMBL/GenBank/DDBJ whole genome shotgun (WGS) entry which is preliminary data.</text>
</comment>
<feature type="domain" description="AAA" evidence="1">
    <location>
        <begin position="6"/>
        <end position="171"/>
    </location>
</feature>
<accession>A0ABW0VH53</accession>
<dbReference type="Proteomes" id="UP001596066">
    <property type="component" value="Unassembled WGS sequence"/>
</dbReference>
<dbReference type="InterPro" id="IPR050625">
    <property type="entry name" value="ParA/MinD_ATPase"/>
</dbReference>
<evidence type="ECO:0000313" key="3">
    <source>
        <dbReference type="Proteomes" id="UP001596066"/>
    </source>
</evidence>
<evidence type="ECO:0000259" key="1">
    <source>
        <dbReference type="Pfam" id="PF13614"/>
    </source>
</evidence>
<evidence type="ECO:0000313" key="2">
    <source>
        <dbReference type="EMBL" id="MFC5643856.1"/>
    </source>
</evidence>